<protein>
    <submittedName>
        <fullName evidence="1">Uncharacterized protein</fullName>
    </submittedName>
</protein>
<dbReference type="Proteomes" id="UP000785679">
    <property type="component" value="Unassembled WGS sequence"/>
</dbReference>
<comment type="caution">
    <text evidence="1">The sequence shown here is derived from an EMBL/GenBank/DDBJ whole genome shotgun (WGS) entry which is preliminary data.</text>
</comment>
<keyword evidence="2" id="KW-1185">Reference proteome</keyword>
<sequence length="263" mass="31088">MQTDAYTEWALLISQGVRFLTLNKDYTLISCDERARPFKTMTFPREQIADFQWLVKINGREMVLLNLRSTEPGKRDPNRLVVYDRTAETELATLVLNCMNLHEVHELEQRNVDRVKFKDGREIRRDVLQKFYMFNEIGEASPQQKEEMKDDKFDPANKYPFFIKQTRNVTQSLLALTCYQQYEEGDTAHLKDVYYFRFKTYKFNDLTDVWNLTDFHTIVTLNQFISITQGCQKYKTGVTAKMQTISIQVPISQIKDKEADEQQ</sequence>
<organism evidence="1 2">
    <name type="scientific">Halteria grandinella</name>
    <dbReference type="NCBI Taxonomy" id="5974"/>
    <lineage>
        <taxon>Eukaryota</taxon>
        <taxon>Sar</taxon>
        <taxon>Alveolata</taxon>
        <taxon>Ciliophora</taxon>
        <taxon>Intramacronucleata</taxon>
        <taxon>Spirotrichea</taxon>
        <taxon>Stichotrichia</taxon>
        <taxon>Sporadotrichida</taxon>
        <taxon>Halteriidae</taxon>
        <taxon>Halteria</taxon>
    </lineage>
</organism>
<evidence type="ECO:0000313" key="2">
    <source>
        <dbReference type="Proteomes" id="UP000785679"/>
    </source>
</evidence>
<evidence type="ECO:0000313" key="1">
    <source>
        <dbReference type="EMBL" id="TNV72182.1"/>
    </source>
</evidence>
<accession>A0A8J8SVA3</accession>
<dbReference type="AlphaFoldDB" id="A0A8J8SVA3"/>
<gene>
    <name evidence="1" type="ORF">FGO68_gene15672</name>
</gene>
<reference evidence="1" key="1">
    <citation type="submission" date="2019-06" db="EMBL/GenBank/DDBJ databases">
        <authorList>
            <person name="Zheng W."/>
        </authorList>
    </citation>
    <scope>NUCLEOTIDE SEQUENCE</scope>
    <source>
        <strain evidence="1">QDHG01</strain>
    </source>
</reference>
<dbReference type="EMBL" id="RRYP01023735">
    <property type="protein sequence ID" value="TNV72182.1"/>
    <property type="molecule type" value="Genomic_DNA"/>
</dbReference>
<name>A0A8J8SVA3_HALGN</name>
<proteinExistence type="predicted"/>